<proteinExistence type="predicted"/>
<reference evidence="2 3" key="1">
    <citation type="journal article" date="2020" name="Nature">
        <title>Bacterial chemolithoautotrophy via manganese oxidation.</title>
        <authorList>
            <person name="Yu H."/>
            <person name="Leadbetter J.R."/>
        </authorList>
    </citation>
    <scope>NUCLEOTIDE SEQUENCE [LARGE SCALE GENOMIC DNA]</scope>
    <source>
        <strain evidence="2 3">RBP-1</strain>
    </source>
</reference>
<dbReference type="PANTHER" id="PTHR43798">
    <property type="entry name" value="MONOACYLGLYCEROL LIPASE"/>
    <property type="match status" value="1"/>
</dbReference>
<evidence type="ECO:0000313" key="3">
    <source>
        <dbReference type="Proteomes" id="UP000521868"/>
    </source>
</evidence>
<evidence type="ECO:0000313" key="2">
    <source>
        <dbReference type="EMBL" id="NKE65640.1"/>
    </source>
</evidence>
<evidence type="ECO:0000259" key="1">
    <source>
        <dbReference type="Pfam" id="PF00561"/>
    </source>
</evidence>
<protein>
    <submittedName>
        <fullName evidence="2">Alpha/beta hydrolase</fullName>
    </submittedName>
</protein>
<feature type="domain" description="AB hydrolase-1" evidence="1">
    <location>
        <begin position="25"/>
        <end position="146"/>
    </location>
</feature>
<dbReference type="SUPFAM" id="SSF53474">
    <property type="entry name" value="alpha/beta-Hydrolases"/>
    <property type="match status" value="1"/>
</dbReference>
<dbReference type="InterPro" id="IPR000073">
    <property type="entry name" value="AB_hydrolase_1"/>
</dbReference>
<comment type="caution">
    <text evidence="2">The sequence shown here is derived from an EMBL/GenBank/DDBJ whole genome shotgun (WGS) entry which is preliminary data.</text>
</comment>
<dbReference type="EMBL" id="VTOX01000002">
    <property type="protein sequence ID" value="NKE65640.1"/>
    <property type="molecule type" value="Genomic_DNA"/>
</dbReference>
<gene>
    <name evidence="2" type="ORF">RAMLITH_07370</name>
</gene>
<dbReference type="Pfam" id="PF00561">
    <property type="entry name" value="Abhydrolase_1"/>
    <property type="match status" value="1"/>
</dbReference>
<dbReference type="AlphaFoldDB" id="A0A7X6DEE4"/>
<dbReference type="GO" id="GO:0016020">
    <property type="term" value="C:membrane"/>
    <property type="evidence" value="ECO:0007669"/>
    <property type="project" value="TreeGrafter"/>
</dbReference>
<sequence>MPPTDTIATRKGELEYTLSGDGPATIVLLNGAGVTLDGWSALYPGIEQLGRVFAWNRFGVQGSADPPAMQDGAAVVASLRELLARAGLRPPYVLVGHSLGGLHANLFARLHPSEVAAVLFLEATHPRDQDVLEQDEQRLKRGLSKVLAQPPREFEANLHAEMEAAADTVDEVAAAGPFPPVPVAVVTGGMDPPKSLLSPDAAQARRERQLALVRLSPHGEHVVATRSGHFPQRSEPELVLRVLRRLVERALPPTR</sequence>
<dbReference type="Proteomes" id="UP000521868">
    <property type="component" value="Unassembled WGS sequence"/>
</dbReference>
<accession>A0A7X6DEE4</accession>
<name>A0A7X6DEE4_9BURK</name>
<keyword evidence="2" id="KW-0378">Hydrolase</keyword>
<dbReference type="InterPro" id="IPR050266">
    <property type="entry name" value="AB_hydrolase_sf"/>
</dbReference>
<dbReference type="InterPro" id="IPR029058">
    <property type="entry name" value="AB_hydrolase_fold"/>
</dbReference>
<organism evidence="2 3">
    <name type="scientific">Ramlibacter lithotrophicus</name>
    <dbReference type="NCBI Taxonomy" id="2606681"/>
    <lineage>
        <taxon>Bacteria</taxon>
        <taxon>Pseudomonadati</taxon>
        <taxon>Pseudomonadota</taxon>
        <taxon>Betaproteobacteria</taxon>
        <taxon>Burkholderiales</taxon>
        <taxon>Comamonadaceae</taxon>
        <taxon>Ramlibacter</taxon>
    </lineage>
</organism>
<dbReference type="PANTHER" id="PTHR43798:SF33">
    <property type="entry name" value="HYDROLASE, PUTATIVE (AFU_ORTHOLOGUE AFUA_2G14860)-RELATED"/>
    <property type="match status" value="1"/>
</dbReference>
<keyword evidence="3" id="KW-1185">Reference proteome</keyword>
<dbReference type="RefSeq" id="WP_168106745.1">
    <property type="nucleotide sequence ID" value="NZ_VTOX01000002.1"/>
</dbReference>
<dbReference type="GO" id="GO:0016787">
    <property type="term" value="F:hydrolase activity"/>
    <property type="evidence" value="ECO:0007669"/>
    <property type="project" value="UniProtKB-KW"/>
</dbReference>
<dbReference type="Gene3D" id="3.40.50.1820">
    <property type="entry name" value="alpha/beta hydrolase"/>
    <property type="match status" value="1"/>
</dbReference>